<organism evidence="19 20">
    <name type="scientific">Populus tomentosa</name>
    <name type="common">Chinese white poplar</name>
    <dbReference type="NCBI Taxonomy" id="118781"/>
    <lineage>
        <taxon>Eukaryota</taxon>
        <taxon>Viridiplantae</taxon>
        <taxon>Streptophyta</taxon>
        <taxon>Embryophyta</taxon>
        <taxon>Tracheophyta</taxon>
        <taxon>Spermatophyta</taxon>
        <taxon>Magnoliopsida</taxon>
        <taxon>eudicotyledons</taxon>
        <taxon>Gunneridae</taxon>
        <taxon>Pentapetalae</taxon>
        <taxon>rosids</taxon>
        <taxon>fabids</taxon>
        <taxon>Malpighiales</taxon>
        <taxon>Salicaceae</taxon>
        <taxon>Saliceae</taxon>
        <taxon>Populus</taxon>
    </lineage>
</organism>
<keyword evidence="3" id="KW-0963">Cytoplasm</keyword>
<evidence type="ECO:0000256" key="11">
    <source>
        <dbReference type="ARBA" id="ARBA00063975"/>
    </source>
</evidence>
<keyword evidence="8 15" id="KW-0175">Coiled coil</keyword>
<sequence>MATTASIYRNGNYSKNSLITNNNKVERPPSVNSNPKNSLKSKSLRKSAPAALGAAKDDTGVPGRVRVAVRLRPRNAEEMVADADFADCVELQPEVKRLKLRKNNWDSDTYEFDELLTEFASQKRVYEVVAKPVVESVLDGYNGTVMAYGQTGTGKTYTLGRLGEEDTAARGIMVRAMEDILADVSLETDSVSISYLQLYMETIQDLLNPTNDNISIVEDPKSGDVSLPGASLVEIRNQQSFVELLRLGEAHRFAANTKLNAESSRSHAILMVHVKRSVRGRDSDLSSENGNSSRMVKILKPPIVRKGKLVIVDLAGSERIDKSGSEGHTLEEAKSINLSLSALGKCINALAENSAHVPVRDSKLTRLLRDSFGGTARTSLVITIGPSPRHRGETASTIMFGQRAMKVENMLKLKEEFDYKSLSRRLDLQLDKFIAEHERQQKAFEDEIERVTMEAQNRISESERNNADALEKERTKYQKEYMESIKKLEEKWMMNQQKHAGGENIPGLKDESSNAISNGKVVLYLIPSCDASFFLCPYLLDGLHTDSRVANMEELAEMKKRLQKETLLRKVAEGEVNILKSQLAGLKKSEASAKSDISKLQKMLEDEARQKEKLEGEIATLQSQLLQISFEADETARRIDKGGSEEVLGGLDSLMLQVRQPQINDSGNGEKASIAKLFEQVGLQKILSLLEAEDADVRIHAVKVVANLAAEERSEHFLVRFTGKNYSAWAFQFQIFVKGKELWGHIAGTIPAPDSEQEKEKYVKWEVKDAQIMSWILGSMEHSMLLNLKPYKSSREMWDYLKKVYNQSNTARRFQLELELGQLSQGSMSIQEFYSSFVNLWAEYTDIVYASVPLEGLVAIQSVHETSKRDQFLMKLRGEFEAIRSNLMNREPVPFLDICVGELLREEQRIITQAVLEQKAQNSTPIPVAYAAQGRSKGGRNMSNIQCYSCKGFGHIATTCTKKFCNYCKKPGHIIKDCSIRPPKKSETAYNVSVGSSNTPSPETNQEKIVEAGGLNSLLTLLRSSEDETIYRVAAGAIANLAMNETNQELIMAQGGIRLLSMTAGNAEDPQTLRMIAGAIANLCGNGKLLDPIDVYSAEFASCLHYKLQMKLRSEGGIKALLGMDRCRHPDVLAQVARGIANFAKCESRASTQGTKTGKSLLIEDGVLPWIVQNANSEASQIRHHVELALCHLAQHEVNARDMISGGALWELVRVSRDCLREDIRTLAHRTLTSSPIFQAEMRRLRIDH</sequence>
<comment type="subunit">
    <text evidence="11">Interacts (via C-terminus) with NEK5.</text>
</comment>
<feature type="domain" description="CCHC-type" evidence="18">
    <location>
        <begin position="965"/>
        <end position="978"/>
    </location>
</feature>
<evidence type="ECO:0000259" key="17">
    <source>
        <dbReference type="PROSITE" id="PS50067"/>
    </source>
</evidence>
<dbReference type="InterPro" id="IPR000225">
    <property type="entry name" value="Armadillo"/>
</dbReference>
<evidence type="ECO:0000256" key="2">
    <source>
        <dbReference type="ARBA" id="ARBA00010103"/>
    </source>
</evidence>
<accession>A0A8X8DH10</accession>
<evidence type="ECO:0000256" key="6">
    <source>
        <dbReference type="ARBA" id="ARBA00022741"/>
    </source>
</evidence>
<dbReference type="GO" id="GO:0090307">
    <property type="term" value="P:mitotic spindle assembly"/>
    <property type="evidence" value="ECO:0007669"/>
    <property type="project" value="TreeGrafter"/>
</dbReference>
<evidence type="ECO:0000256" key="13">
    <source>
        <dbReference type="PROSITE-ProRule" id="PRU00259"/>
    </source>
</evidence>
<keyword evidence="5" id="KW-0677">Repeat</keyword>
<keyword evidence="7 14" id="KW-0067">ATP-binding</keyword>
<evidence type="ECO:0000256" key="5">
    <source>
        <dbReference type="ARBA" id="ARBA00022737"/>
    </source>
</evidence>
<keyword evidence="20" id="KW-1185">Reference proteome</keyword>
<dbReference type="GO" id="GO:0008574">
    <property type="term" value="F:plus-end-directed microtubule motor activity"/>
    <property type="evidence" value="ECO:0007669"/>
    <property type="project" value="TreeGrafter"/>
</dbReference>
<feature type="domain" description="Kinesin motor" evidence="17">
    <location>
        <begin position="64"/>
        <end position="407"/>
    </location>
</feature>
<dbReference type="SMART" id="SM00129">
    <property type="entry name" value="KISc"/>
    <property type="match status" value="1"/>
</dbReference>
<dbReference type="InterPro" id="IPR019821">
    <property type="entry name" value="Kinesin_motor_CS"/>
</dbReference>
<dbReference type="GO" id="GO:0005524">
    <property type="term" value="F:ATP binding"/>
    <property type="evidence" value="ECO:0007669"/>
    <property type="project" value="UniProtKB-UniRule"/>
</dbReference>
<dbReference type="OrthoDB" id="3176171at2759"/>
<dbReference type="InterPro" id="IPR001878">
    <property type="entry name" value="Znf_CCHC"/>
</dbReference>
<evidence type="ECO:0000256" key="3">
    <source>
        <dbReference type="ARBA" id="ARBA00022490"/>
    </source>
</evidence>
<comment type="subcellular location">
    <subcellularLocation>
        <location evidence="1">Cytoplasm</location>
        <location evidence="1">Cytoskeleton</location>
    </subcellularLocation>
</comment>
<gene>
    <name evidence="19" type="ORF">POTOM_000936</name>
</gene>
<dbReference type="PANTHER" id="PTHR47970">
    <property type="entry name" value="KINESIN-LIKE PROTEIN KIF11"/>
    <property type="match status" value="1"/>
</dbReference>
<dbReference type="GO" id="GO:0007018">
    <property type="term" value="P:microtubule-based movement"/>
    <property type="evidence" value="ECO:0007669"/>
    <property type="project" value="InterPro"/>
</dbReference>
<evidence type="ECO:0000256" key="12">
    <source>
        <dbReference type="PROSITE-ProRule" id="PRU00047"/>
    </source>
</evidence>
<feature type="region of interest" description="Disordered" evidence="16">
    <location>
        <begin position="16"/>
        <end position="57"/>
    </location>
</feature>
<evidence type="ECO:0000313" key="20">
    <source>
        <dbReference type="Proteomes" id="UP000886885"/>
    </source>
</evidence>
<dbReference type="PROSITE" id="PS50067">
    <property type="entry name" value="KINESIN_MOTOR_2"/>
    <property type="match status" value="1"/>
</dbReference>
<dbReference type="GO" id="GO:0008017">
    <property type="term" value="F:microtubule binding"/>
    <property type="evidence" value="ECO:0007669"/>
    <property type="project" value="InterPro"/>
</dbReference>
<dbReference type="CDD" id="cd00106">
    <property type="entry name" value="KISc"/>
    <property type="match status" value="1"/>
</dbReference>
<evidence type="ECO:0000256" key="14">
    <source>
        <dbReference type="PROSITE-ProRule" id="PRU00283"/>
    </source>
</evidence>
<dbReference type="SMART" id="SM00185">
    <property type="entry name" value="ARM"/>
    <property type="match status" value="4"/>
</dbReference>
<evidence type="ECO:0000259" key="18">
    <source>
        <dbReference type="PROSITE" id="PS50158"/>
    </source>
</evidence>
<keyword evidence="12" id="KW-0479">Metal-binding</keyword>
<dbReference type="GO" id="GO:0072686">
    <property type="term" value="C:mitotic spindle"/>
    <property type="evidence" value="ECO:0007669"/>
    <property type="project" value="TreeGrafter"/>
</dbReference>
<dbReference type="GO" id="GO:0005876">
    <property type="term" value="C:spindle microtubule"/>
    <property type="evidence" value="ECO:0007669"/>
    <property type="project" value="TreeGrafter"/>
</dbReference>
<feature type="compositionally biased region" description="Low complexity" evidence="16">
    <location>
        <begin position="28"/>
        <end position="52"/>
    </location>
</feature>
<dbReference type="Pfam" id="PF00225">
    <property type="entry name" value="Kinesin"/>
    <property type="match status" value="1"/>
</dbReference>
<evidence type="ECO:0000313" key="19">
    <source>
        <dbReference type="EMBL" id="KAG6791803.1"/>
    </source>
</evidence>
<dbReference type="PROSITE" id="PS50158">
    <property type="entry name" value="ZF_CCHC"/>
    <property type="match status" value="1"/>
</dbReference>
<evidence type="ECO:0000256" key="15">
    <source>
        <dbReference type="SAM" id="Coils"/>
    </source>
</evidence>
<evidence type="ECO:0000256" key="7">
    <source>
        <dbReference type="ARBA" id="ARBA00022840"/>
    </source>
</evidence>
<dbReference type="AlphaFoldDB" id="A0A8X8DH10"/>
<feature type="coiled-coil region" evidence="15">
    <location>
        <begin position="434"/>
        <end position="487"/>
    </location>
</feature>
<dbReference type="Proteomes" id="UP000886885">
    <property type="component" value="Chromosome 1A"/>
</dbReference>
<protein>
    <submittedName>
        <fullName evidence="19">Uncharacterized protein</fullName>
    </submittedName>
</protein>
<evidence type="ECO:0000256" key="16">
    <source>
        <dbReference type="SAM" id="MobiDB-lite"/>
    </source>
</evidence>
<dbReference type="InterPro" id="IPR047149">
    <property type="entry name" value="KIF11-like"/>
</dbReference>
<dbReference type="SMART" id="SM00343">
    <property type="entry name" value="ZnF_C2HC"/>
    <property type="match status" value="2"/>
</dbReference>
<dbReference type="GO" id="GO:0003676">
    <property type="term" value="F:nucleic acid binding"/>
    <property type="evidence" value="ECO:0007669"/>
    <property type="project" value="InterPro"/>
</dbReference>
<reference evidence="19" key="1">
    <citation type="journal article" date="2020" name="bioRxiv">
        <title>Hybrid origin of Populus tomentosa Carr. identified through genome sequencing and phylogenomic analysis.</title>
        <authorList>
            <person name="An X."/>
            <person name="Gao K."/>
            <person name="Chen Z."/>
            <person name="Li J."/>
            <person name="Yang X."/>
            <person name="Yang X."/>
            <person name="Zhou J."/>
            <person name="Guo T."/>
            <person name="Zhao T."/>
            <person name="Huang S."/>
            <person name="Miao D."/>
            <person name="Khan W.U."/>
            <person name="Rao P."/>
            <person name="Ye M."/>
            <person name="Lei B."/>
            <person name="Liao W."/>
            <person name="Wang J."/>
            <person name="Ji L."/>
            <person name="Li Y."/>
            <person name="Guo B."/>
            <person name="Mustafa N.S."/>
            <person name="Li S."/>
            <person name="Yun Q."/>
            <person name="Keller S.R."/>
            <person name="Mao J."/>
            <person name="Zhang R."/>
            <person name="Strauss S.H."/>
        </authorList>
    </citation>
    <scope>NUCLEOTIDE SEQUENCE</scope>
    <source>
        <strain evidence="19">GM15</strain>
        <tissue evidence="19">Leaf</tissue>
    </source>
</reference>
<evidence type="ECO:0000256" key="10">
    <source>
        <dbReference type="ARBA" id="ARBA00023212"/>
    </source>
</evidence>
<feature type="repeat" description="ARM" evidence="13">
    <location>
        <begin position="1013"/>
        <end position="1056"/>
    </location>
</feature>
<dbReference type="Pfam" id="PF00514">
    <property type="entry name" value="Arm"/>
    <property type="match status" value="1"/>
</dbReference>
<dbReference type="EMBL" id="JAAWWB010000001">
    <property type="protein sequence ID" value="KAG6791803.1"/>
    <property type="molecule type" value="Genomic_DNA"/>
</dbReference>
<keyword evidence="12" id="KW-0863">Zinc-finger</keyword>
<dbReference type="InterPro" id="IPR001752">
    <property type="entry name" value="Kinesin_motor_dom"/>
</dbReference>
<dbReference type="GO" id="GO:0051231">
    <property type="term" value="P:spindle elongation"/>
    <property type="evidence" value="ECO:0007669"/>
    <property type="project" value="TreeGrafter"/>
</dbReference>
<dbReference type="PROSITE" id="PS00411">
    <property type="entry name" value="KINESIN_MOTOR_1"/>
    <property type="match status" value="1"/>
</dbReference>
<keyword evidence="12" id="KW-0862">Zinc</keyword>
<dbReference type="PANTHER" id="PTHR47970:SF30">
    <property type="entry name" value="KINESIN-LIKE PROTEIN"/>
    <property type="match status" value="1"/>
</dbReference>
<dbReference type="Pfam" id="PF14223">
    <property type="entry name" value="Retrotran_gag_2"/>
    <property type="match status" value="1"/>
</dbReference>
<dbReference type="FunFam" id="3.40.850.10:FF:000036">
    <property type="entry name" value="Kinesin-like protein"/>
    <property type="match status" value="1"/>
</dbReference>
<keyword evidence="10" id="KW-0206">Cytoskeleton</keyword>
<comment type="caution">
    <text evidence="19">The sequence shown here is derived from an EMBL/GenBank/DDBJ whole genome shotgun (WGS) entry which is preliminary data.</text>
</comment>
<keyword evidence="4" id="KW-0493">Microtubule</keyword>
<proteinExistence type="inferred from homology"/>
<feature type="binding site" evidence="14">
    <location>
        <begin position="149"/>
        <end position="156"/>
    </location>
    <ligand>
        <name>ATP</name>
        <dbReference type="ChEBI" id="CHEBI:30616"/>
    </ligand>
</feature>
<dbReference type="GO" id="GO:0008270">
    <property type="term" value="F:zinc ion binding"/>
    <property type="evidence" value="ECO:0007669"/>
    <property type="project" value="UniProtKB-KW"/>
</dbReference>
<evidence type="ECO:0000256" key="9">
    <source>
        <dbReference type="ARBA" id="ARBA00023175"/>
    </source>
</evidence>
<comment type="similarity">
    <text evidence="2">Belongs to the TRAFAC class myosin-kinesin ATPase superfamily. Kinesin family. Ungrouped subfamily.</text>
</comment>
<dbReference type="PROSITE" id="PS50176">
    <property type="entry name" value="ARM_REPEAT"/>
    <property type="match status" value="1"/>
</dbReference>
<evidence type="ECO:0000256" key="4">
    <source>
        <dbReference type="ARBA" id="ARBA00022701"/>
    </source>
</evidence>
<evidence type="ECO:0000256" key="8">
    <source>
        <dbReference type="ARBA" id="ARBA00023054"/>
    </source>
</evidence>
<keyword evidence="6 14" id="KW-0547">Nucleotide-binding</keyword>
<feature type="coiled-coil region" evidence="15">
    <location>
        <begin position="555"/>
        <end position="631"/>
    </location>
</feature>
<name>A0A8X8DH10_POPTO</name>
<evidence type="ECO:0000256" key="1">
    <source>
        <dbReference type="ARBA" id="ARBA00004245"/>
    </source>
</evidence>
<keyword evidence="9 14" id="KW-0505">Motor protein</keyword>